<evidence type="ECO:0000313" key="2">
    <source>
        <dbReference type="Proteomes" id="UP000231292"/>
    </source>
</evidence>
<dbReference type="SUPFAM" id="SSF111038">
    <property type="entry name" value="YjbQ-like"/>
    <property type="match status" value="1"/>
</dbReference>
<name>A0A2G9YL28_9BACT</name>
<evidence type="ECO:0000313" key="1">
    <source>
        <dbReference type="EMBL" id="PIP19924.1"/>
    </source>
</evidence>
<comment type="caution">
    <text evidence="1">The sequence shown here is derived from an EMBL/GenBank/DDBJ whole genome shotgun (WGS) entry which is preliminary data.</text>
</comment>
<dbReference type="Gene3D" id="2.60.120.460">
    <property type="entry name" value="YjbQ-like"/>
    <property type="match status" value="1"/>
</dbReference>
<dbReference type="Proteomes" id="UP000231292">
    <property type="component" value="Unassembled WGS sequence"/>
</dbReference>
<sequence length="54" mass="6072">MKNHTEYLIFNTAKRQEFLNITGEVESAIRKGGIKEGLCLVNAMHITSSVFTDD</sequence>
<dbReference type="EMBL" id="PCRK01000006">
    <property type="protein sequence ID" value="PIP19924.1"/>
    <property type="molecule type" value="Genomic_DNA"/>
</dbReference>
<organism evidence="1 2">
    <name type="scientific">Candidatus Sherwoodlollariibacterium unditelluris</name>
    <dbReference type="NCBI Taxonomy" id="1974757"/>
    <lineage>
        <taxon>Bacteria</taxon>
        <taxon>Pseudomonadati</taxon>
        <taxon>Candidatus Omnitrophota</taxon>
        <taxon>Candidatus Sherwoodlollariibacterium</taxon>
    </lineage>
</organism>
<evidence type="ECO:0008006" key="3">
    <source>
        <dbReference type="Google" id="ProtNLM"/>
    </source>
</evidence>
<dbReference type="AlphaFoldDB" id="A0A2G9YL28"/>
<proteinExistence type="predicted"/>
<dbReference type="InterPro" id="IPR035917">
    <property type="entry name" value="YjbQ-like_sf"/>
</dbReference>
<protein>
    <recommendedName>
        <fullName evidence="3">Secondary thiamine-phosphate synthase enzyme</fullName>
    </recommendedName>
</protein>
<accession>A0A2G9YL28</accession>
<gene>
    <name evidence="1" type="ORF">COX41_00300</name>
</gene>
<reference evidence="1 2" key="1">
    <citation type="submission" date="2017-09" db="EMBL/GenBank/DDBJ databases">
        <title>Depth-based differentiation of microbial function through sediment-hosted aquifers and enrichment of novel symbionts in the deep terrestrial subsurface.</title>
        <authorList>
            <person name="Probst A.J."/>
            <person name="Ladd B."/>
            <person name="Jarett J.K."/>
            <person name="Geller-Mcgrath D.E."/>
            <person name="Sieber C.M."/>
            <person name="Emerson J.B."/>
            <person name="Anantharaman K."/>
            <person name="Thomas B.C."/>
            <person name="Malmstrom R."/>
            <person name="Stieglmeier M."/>
            <person name="Klingl A."/>
            <person name="Woyke T."/>
            <person name="Ryan C.M."/>
            <person name="Banfield J.F."/>
        </authorList>
    </citation>
    <scope>NUCLEOTIDE SEQUENCE [LARGE SCALE GENOMIC DNA]</scope>
    <source>
        <strain evidence="1">CG23_combo_of_CG06-09_8_20_14_all_41_10</strain>
    </source>
</reference>